<evidence type="ECO:0000313" key="4">
    <source>
        <dbReference type="Proteomes" id="UP000275727"/>
    </source>
</evidence>
<dbReference type="GO" id="GO:0010038">
    <property type="term" value="P:response to metal ion"/>
    <property type="evidence" value="ECO:0007669"/>
    <property type="project" value="InterPro"/>
</dbReference>
<comment type="similarity">
    <text evidence="1">Belongs to the CutA family.</text>
</comment>
<evidence type="ECO:0000313" key="3">
    <source>
        <dbReference type="EMBL" id="RKS92179.1"/>
    </source>
</evidence>
<dbReference type="InterPro" id="IPR004323">
    <property type="entry name" value="Ion_tolerance_CutA"/>
</dbReference>
<gene>
    <name evidence="3" type="ORF">DFR51_1763</name>
    <name evidence="2" type="ORF">SmB9_28590</name>
</gene>
<dbReference type="PANTHER" id="PTHR23419">
    <property type="entry name" value="DIVALENT CATION TOLERANCE CUTA-RELATED"/>
    <property type="match status" value="1"/>
</dbReference>
<reference evidence="3 5" key="2">
    <citation type="submission" date="2018-10" db="EMBL/GenBank/DDBJ databases">
        <title>Genomic Encyclopedia of Type Strains, Phase IV (KMG-IV): sequencing the most valuable type-strain genomes for metagenomic binning, comparative biology and taxonomic classification.</title>
        <authorList>
            <person name="Goeker M."/>
        </authorList>
    </citation>
    <scope>NUCLEOTIDE SEQUENCE [LARGE SCALE GENOMIC DNA]</scope>
    <source>
        <strain evidence="3 5">DSM 19791</strain>
    </source>
</reference>
<dbReference type="InterPro" id="IPR011322">
    <property type="entry name" value="N-reg_PII-like_a/b"/>
</dbReference>
<dbReference type="AlphaFoldDB" id="A0AAD1G239"/>
<dbReference type="Gene3D" id="3.30.70.120">
    <property type="match status" value="1"/>
</dbReference>
<dbReference type="Proteomes" id="UP000275727">
    <property type="component" value="Chromosome"/>
</dbReference>
<protein>
    <submittedName>
        <fullName evidence="2">Dihydroorotate dehydrogenase</fullName>
    </submittedName>
    <submittedName>
        <fullName evidence="3">Periplasmic divalent cation tolerance protein</fullName>
    </submittedName>
</protein>
<dbReference type="PANTHER" id="PTHR23419:SF8">
    <property type="entry name" value="FI09726P"/>
    <property type="match status" value="1"/>
</dbReference>
<evidence type="ECO:0000313" key="5">
    <source>
        <dbReference type="Proteomes" id="UP000276029"/>
    </source>
</evidence>
<evidence type="ECO:0000313" key="2">
    <source>
        <dbReference type="EMBL" id="BBE35201.1"/>
    </source>
</evidence>
<name>A0AAD1G239_SPHMI</name>
<dbReference type="GO" id="GO:0005507">
    <property type="term" value="F:copper ion binding"/>
    <property type="evidence" value="ECO:0007669"/>
    <property type="project" value="TreeGrafter"/>
</dbReference>
<dbReference type="EMBL" id="AP018711">
    <property type="protein sequence ID" value="BBE35201.1"/>
    <property type="molecule type" value="Genomic_DNA"/>
</dbReference>
<organism evidence="2 4">
    <name type="scientific">Sphingosinicella microcystinivorans</name>
    <dbReference type="NCBI Taxonomy" id="335406"/>
    <lineage>
        <taxon>Bacteria</taxon>
        <taxon>Pseudomonadati</taxon>
        <taxon>Pseudomonadota</taxon>
        <taxon>Alphaproteobacteria</taxon>
        <taxon>Sphingomonadales</taxon>
        <taxon>Sphingosinicellaceae</taxon>
        <taxon>Sphingosinicella</taxon>
    </lineage>
</organism>
<sequence>MSSGIVSVYVTFANAENAARVGRQMVEERLAACVNVLGPTLSIYRWQGKVEEANEVAALFKTTAGCAEILAKRLGEVYGYENPAVAVWPIEHAPAPYVQWVRAQVR</sequence>
<dbReference type="InterPro" id="IPR015867">
    <property type="entry name" value="N-reg_PII/ATP_PRibTrfase_C"/>
</dbReference>
<dbReference type="Proteomes" id="UP000276029">
    <property type="component" value="Unassembled WGS sequence"/>
</dbReference>
<dbReference type="RefSeq" id="WP_121049339.1">
    <property type="nucleotide sequence ID" value="NZ_AP018711.1"/>
</dbReference>
<dbReference type="EMBL" id="RBWX01000007">
    <property type="protein sequence ID" value="RKS92179.1"/>
    <property type="molecule type" value="Genomic_DNA"/>
</dbReference>
<keyword evidence="5" id="KW-1185">Reference proteome</keyword>
<dbReference type="KEGG" id="smic:SmB9_28590"/>
<accession>A0AAD1G239</accession>
<dbReference type="Pfam" id="PF03091">
    <property type="entry name" value="CutA1"/>
    <property type="match status" value="1"/>
</dbReference>
<proteinExistence type="inferred from homology"/>
<reference evidence="2 4" key="1">
    <citation type="submission" date="2018-06" db="EMBL/GenBank/DDBJ databases">
        <title>Complete Genome Sequence of the Microcystin-Degrading Bacterium Sphingosinicella microcystinivorans Strain B-9.</title>
        <authorList>
            <person name="Jin H."/>
            <person name="Nishizawa T."/>
            <person name="Guo Y."/>
            <person name="Nishizawa A."/>
            <person name="Park H."/>
            <person name="Kato H."/>
            <person name="Tsuji K."/>
            <person name="Harada K."/>
        </authorList>
    </citation>
    <scope>NUCLEOTIDE SEQUENCE [LARGE SCALE GENOMIC DNA]</scope>
    <source>
        <strain evidence="2 4">B9</strain>
    </source>
</reference>
<dbReference type="SUPFAM" id="SSF54913">
    <property type="entry name" value="GlnB-like"/>
    <property type="match status" value="1"/>
</dbReference>
<evidence type="ECO:0000256" key="1">
    <source>
        <dbReference type="ARBA" id="ARBA00010169"/>
    </source>
</evidence>